<feature type="domain" description="Reverse transcriptase zinc-binding" evidence="1">
    <location>
        <begin position="69"/>
        <end position="154"/>
    </location>
</feature>
<comment type="caution">
    <text evidence="2">The sequence shown here is derived from an EMBL/GenBank/DDBJ whole genome shotgun (WGS) entry which is preliminary data.</text>
</comment>
<dbReference type="EMBL" id="JBBPBM010000060">
    <property type="protein sequence ID" value="KAK8516138.1"/>
    <property type="molecule type" value="Genomic_DNA"/>
</dbReference>
<protein>
    <recommendedName>
        <fullName evidence="1">Reverse transcriptase zinc-binding domain-containing protein</fullName>
    </recommendedName>
</protein>
<keyword evidence="3" id="KW-1185">Reference proteome</keyword>
<evidence type="ECO:0000259" key="1">
    <source>
        <dbReference type="Pfam" id="PF13966"/>
    </source>
</evidence>
<dbReference type="Pfam" id="PF13966">
    <property type="entry name" value="zf-RVT"/>
    <property type="match status" value="1"/>
</dbReference>
<dbReference type="InterPro" id="IPR026960">
    <property type="entry name" value="RVT-Znf"/>
</dbReference>
<name>A0ABR2C9P5_9ROSI</name>
<accession>A0ABR2C9P5</accession>
<reference evidence="2 3" key="1">
    <citation type="journal article" date="2024" name="G3 (Bethesda)">
        <title>Genome assembly of Hibiscus sabdariffa L. provides insights into metabolisms of medicinal natural products.</title>
        <authorList>
            <person name="Kim T."/>
        </authorList>
    </citation>
    <scope>NUCLEOTIDE SEQUENCE [LARGE SCALE GENOMIC DNA]</scope>
    <source>
        <strain evidence="2">TK-2024</strain>
        <tissue evidence="2">Old leaves</tissue>
    </source>
</reference>
<organism evidence="2 3">
    <name type="scientific">Hibiscus sabdariffa</name>
    <name type="common">roselle</name>
    <dbReference type="NCBI Taxonomy" id="183260"/>
    <lineage>
        <taxon>Eukaryota</taxon>
        <taxon>Viridiplantae</taxon>
        <taxon>Streptophyta</taxon>
        <taxon>Embryophyta</taxon>
        <taxon>Tracheophyta</taxon>
        <taxon>Spermatophyta</taxon>
        <taxon>Magnoliopsida</taxon>
        <taxon>eudicotyledons</taxon>
        <taxon>Gunneridae</taxon>
        <taxon>Pentapetalae</taxon>
        <taxon>rosids</taxon>
        <taxon>malvids</taxon>
        <taxon>Malvales</taxon>
        <taxon>Malvaceae</taxon>
        <taxon>Malvoideae</taxon>
        <taxon>Hibiscus</taxon>
    </lineage>
</organism>
<sequence>MKLGFQLIQDDTVDSCVADWLSFSGGWDWSRLKQVLPIGVLHRIAAIPPPNASFGTDLPCWRWEHKQLFTTRSGYASLGNSSCHSSKVWKLIWTLSVPQRIRTFVWLAVHGKLLTNQERMRPHLSTTASCSLCNNASEDVLHVLRDCVRARTIWFQVIHRRKLADFNSLPLHEWFTCALSKSDDYFKDVDDKAAKFAIICWILWNRRNKCLFDVDYKGSEPILVECSRMLAIL</sequence>
<gene>
    <name evidence="2" type="ORF">V6N12_013545</name>
</gene>
<proteinExistence type="predicted"/>
<evidence type="ECO:0000313" key="2">
    <source>
        <dbReference type="EMBL" id="KAK8516138.1"/>
    </source>
</evidence>
<dbReference type="Proteomes" id="UP001472677">
    <property type="component" value="Unassembled WGS sequence"/>
</dbReference>
<evidence type="ECO:0000313" key="3">
    <source>
        <dbReference type="Proteomes" id="UP001472677"/>
    </source>
</evidence>